<evidence type="ECO:0000256" key="1">
    <source>
        <dbReference type="SAM" id="MobiDB-lite"/>
    </source>
</evidence>
<dbReference type="InterPro" id="IPR021109">
    <property type="entry name" value="Peptidase_aspartic_dom_sf"/>
</dbReference>
<proteinExistence type="predicted"/>
<comment type="caution">
    <text evidence="3">The sequence shown here is derived from an EMBL/GenBank/DDBJ whole genome shotgun (WGS) entry which is preliminary data.</text>
</comment>
<evidence type="ECO:0000313" key="4">
    <source>
        <dbReference type="Proteomes" id="UP000322699"/>
    </source>
</evidence>
<dbReference type="InterPro" id="IPR008503">
    <property type="entry name" value="Asp_endopeptidase"/>
</dbReference>
<dbReference type="EMBL" id="VRLW01000001">
    <property type="protein sequence ID" value="KAA1260899.1"/>
    <property type="molecule type" value="Genomic_DNA"/>
</dbReference>
<dbReference type="Proteomes" id="UP000322699">
    <property type="component" value="Unassembled WGS sequence"/>
</dbReference>
<gene>
    <name evidence="3" type="ORF">LF1_34410</name>
</gene>
<dbReference type="PANTHER" id="PTHR38037:SF1">
    <property type="entry name" value="ATP-DEPENDENT ZINC PROTEASE DOMAIN-CONTAINING PROTEIN-RELATED"/>
    <property type="match status" value="1"/>
</dbReference>
<dbReference type="SUPFAM" id="SSF50630">
    <property type="entry name" value="Acid proteases"/>
    <property type="match status" value="1"/>
</dbReference>
<organism evidence="3 4">
    <name type="scientific">Rubripirellula obstinata</name>
    <dbReference type="NCBI Taxonomy" id="406547"/>
    <lineage>
        <taxon>Bacteria</taxon>
        <taxon>Pseudomonadati</taxon>
        <taxon>Planctomycetota</taxon>
        <taxon>Planctomycetia</taxon>
        <taxon>Pirellulales</taxon>
        <taxon>Pirellulaceae</taxon>
        <taxon>Rubripirellula</taxon>
    </lineage>
</organism>
<dbReference type="OrthoDB" id="9782977at2"/>
<evidence type="ECO:0000313" key="3">
    <source>
        <dbReference type="EMBL" id="KAA1260899.1"/>
    </source>
</evidence>
<keyword evidence="4" id="KW-1185">Reference proteome</keyword>
<feature type="region of interest" description="Disordered" evidence="1">
    <location>
        <begin position="152"/>
        <end position="177"/>
    </location>
</feature>
<feature type="domain" description="Retropepsin-like aspartic endopeptidase" evidence="2">
    <location>
        <begin position="21"/>
        <end position="157"/>
    </location>
</feature>
<sequence>MSKPAVSESNINLHEESPLLIIGWREWVSMPDLGIKRTKAKIDTGARSSSLHAFEIESFDKEDVQWVRFQVHPIQRRDDIVVQCEAVVHDIRRVRSSSGESAKRFVIRTPITWMGQTWDVDLTLADRSLMGFRMLIGREAVRGRFLVDPGRSYFGPRPTRSKRRPPPPPNPDSKKAP</sequence>
<protein>
    <recommendedName>
        <fullName evidence="2">Retropepsin-like aspartic endopeptidase domain-containing protein</fullName>
    </recommendedName>
</protein>
<evidence type="ECO:0000259" key="2">
    <source>
        <dbReference type="Pfam" id="PF05618"/>
    </source>
</evidence>
<dbReference type="Pfam" id="PF05618">
    <property type="entry name" value="Zn_protease"/>
    <property type="match status" value="1"/>
</dbReference>
<dbReference type="RefSeq" id="WP_068264361.1">
    <property type="nucleotide sequence ID" value="NZ_LWSK01000059.1"/>
</dbReference>
<name>A0A5B1CM88_9BACT</name>
<dbReference type="PANTHER" id="PTHR38037">
    <property type="entry name" value="ZN_PROTEASE DOMAIN-CONTAINING PROTEIN"/>
    <property type="match status" value="1"/>
</dbReference>
<dbReference type="AlphaFoldDB" id="A0A5B1CM88"/>
<accession>A0A5B1CM88</accession>
<reference evidence="3 4" key="1">
    <citation type="submission" date="2019-08" db="EMBL/GenBank/DDBJ databases">
        <title>Deep-cultivation of Planctomycetes and their phenomic and genomic characterization uncovers novel biology.</title>
        <authorList>
            <person name="Wiegand S."/>
            <person name="Jogler M."/>
            <person name="Boedeker C."/>
            <person name="Pinto D."/>
            <person name="Vollmers J."/>
            <person name="Rivas-Marin E."/>
            <person name="Kohn T."/>
            <person name="Peeters S.H."/>
            <person name="Heuer A."/>
            <person name="Rast P."/>
            <person name="Oberbeckmann S."/>
            <person name="Bunk B."/>
            <person name="Jeske O."/>
            <person name="Meyerdierks A."/>
            <person name="Storesund J.E."/>
            <person name="Kallscheuer N."/>
            <person name="Luecker S."/>
            <person name="Lage O.M."/>
            <person name="Pohl T."/>
            <person name="Merkel B.J."/>
            <person name="Hornburger P."/>
            <person name="Mueller R.-W."/>
            <person name="Bruemmer F."/>
            <person name="Labrenz M."/>
            <person name="Spormann A.M."/>
            <person name="Op Den Camp H."/>
            <person name="Overmann J."/>
            <person name="Amann R."/>
            <person name="Jetten M.S.M."/>
            <person name="Mascher T."/>
            <person name="Medema M.H."/>
            <person name="Devos D.P."/>
            <person name="Kaster A.-K."/>
            <person name="Ovreas L."/>
            <person name="Rohde M."/>
            <person name="Galperin M.Y."/>
            <person name="Jogler C."/>
        </authorList>
    </citation>
    <scope>NUCLEOTIDE SEQUENCE [LARGE SCALE GENOMIC DNA]</scope>
    <source>
        <strain evidence="3 4">LF1</strain>
    </source>
</reference>
<dbReference type="Gene3D" id="2.40.70.10">
    <property type="entry name" value="Acid Proteases"/>
    <property type="match status" value="1"/>
</dbReference>